<dbReference type="EMBL" id="QZAV01000021">
    <property type="protein sequence ID" value="THX42453.1"/>
    <property type="molecule type" value="Genomic_DNA"/>
</dbReference>
<dbReference type="Proteomes" id="UP000308953">
    <property type="component" value="Unassembled WGS sequence"/>
</dbReference>
<sequence length="128" mass="14898">MNFTEQQKLQIETISALDYIFAMSSHNDLLQCVGNNNFFYHYKQKLNPENLFVNLRNAATSWGTESKQYKEIQKMVQDLLREMQDAGEKTNLSGLKQKQLQEADDLSAAFEKLDLQLKDQEAAERMEE</sequence>
<reference evidence="2 3" key="1">
    <citation type="submission" date="2018-10" db="EMBL/GenBank/DDBJ databases">
        <title>Fifty Aureobasidium pullulans genomes reveal a recombining polyextremotolerant generalist.</title>
        <authorList>
            <person name="Gostincar C."/>
            <person name="Turk M."/>
            <person name="Zajc J."/>
            <person name="Gunde-Cimerman N."/>
        </authorList>
    </citation>
    <scope>NUCLEOTIDE SEQUENCE [LARGE SCALE GENOMIC DNA]</scope>
    <source>
        <strain evidence="2 3">EXF-9785</strain>
    </source>
</reference>
<feature type="coiled-coil region" evidence="1">
    <location>
        <begin position="69"/>
        <end position="123"/>
    </location>
</feature>
<protein>
    <submittedName>
        <fullName evidence="2">Uncharacterized protein</fullName>
    </submittedName>
</protein>
<dbReference type="AlphaFoldDB" id="A0A4S9F746"/>
<comment type="caution">
    <text evidence="2">The sequence shown here is derived from an EMBL/GenBank/DDBJ whole genome shotgun (WGS) entry which is preliminary data.</text>
</comment>
<keyword evidence="1" id="KW-0175">Coiled coil</keyword>
<accession>A0A4S9F746</accession>
<evidence type="ECO:0000313" key="2">
    <source>
        <dbReference type="EMBL" id="THX42453.1"/>
    </source>
</evidence>
<gene>
    <name evidence="2" type="ORF">D6D10_01945</name>
</gene>
<proteinExistence type="predicted"/>
<evidence type="ECO:0000313" key="3">
    <source>
        <dbReference type="Proteomes" id="UP000308953"/>
    </source>
</evidence>
<evidence type="ECO:0000256" key="1">
    <source>
        <dbReference type="SAM" id="Coils"/>
    </source>
</evidence>
<name>A0A4S9F746_AURPU</name>
<organism evidence="2 3">
    <name type="scientific">Aureobasidium pullulans</name>
    <name type="common">Black yeast</name>
    <name type="synonym">Pullularia pullulans</name>
    <dbReference type="NCBI Taxonomy" id="5580"/>
    <lineage>
        <taxon>Eukaryota</taxon>
        <taxon>Fungi</taxon>
        <taxon>Dikarya</taxon>
        <taxon>Ascomycota</taxon>
        <taxon>Pezizomycotina</taxon>
        <taxon>Dothideomycetes</taxon>
        <taxon>Dothideomycetidae</taxon>
        <taxon>Dothideales</taxon>
        <taxon>Saccotheciaceae</taxon>
        <taxon>Aureobasidium</taxon>
    </lineage>
</organism>